<evidence type="ECO:0000313" key="2">
    <source>
        <dbReference type="Proteomes" id="UP000807371"/>
    </source>
</evidence>
<evidence type="ECO:0000313" key="1">
    <source>
        <dbReference type="EMBL" id="MBH5333325.1"/>
    </source>
</evidence>
<comment type="caution">
    <text evidence="1">The sequence shown here is derived from an EMBL/GenBank/DDBJ whole genome shotgun (WGS) entry which is preliminary data.</text>
</comment>
<dbReference type="Proteomes" id="UP000807371">
    <property type="component" value="Unassembled WGS sequence"/>
</dbReference>
<dbReference type="RefSeq" id="WP_197987162.1">
    <property type="nucleotide sequence ID" value="NZ_JACYXC010000001.1"/>
</dbReference>
<name>A0ABS0NDS0_9ACTN</name>
<dbReference type="EMBL" id="JACYXC010000001">
    <property type="protein sequence ID" value="MBH5333325.1"/>
    <property type="molecule type" value="Genomic_DNA"/>
</dbReference>
<organism evidence="1 2">
    <name type="scientific">Streptomyces pactum</name>
    <dbReference type="NCBI Taxonomy" id="68249"/>
    <lineage>
        <taxon>Bacteria</taxon>
        <taxon>Bacillati</taxon>
        <taxon>Actinomycetota</taxon>
        <taxon>Actinomycetes</taxon>
        <taxon>Kitasatosporales</taxon>
        <taxon>Streptomycetaceae</taxon>
        <taxon>Streptomyces</taxon>
    </lineage>
</organism>
<reference evidence="1 2" key="1">
    <citation type="submission" date="2020-09" db="EMBL/GenBank/DDBJ databases">
        <title>Biosynthesis of the nuclear factor of activated T cells inhibitor NFAT-133 and its congeners in Streptomyces pactum.</title>
        <authorList>
            <person name="Zhou W."/>
            <person name="Posri P."/>
            <person name="Abugrain M.E."/>
            <person name="Weisberg A.J."/>
            <person name="Chang J.H."/>
            <person name="Mahmud T."/>
        </authorList>
    </citation>
    <scope>NUCLEOTIDE SEQUENCE [LARGE SCALE GENOMIC DNA]</scope>
    <source>
        <strain evidence="1 2">ATCC 27456</strain>
    </source>
</reference>
<dbReference type="Gene3D" id="3.40.50.720">
    <property type="entry name" value="NAD(P)-binding Rossmann-like Domain"/>
    <property type="match status" value="1"/>
</dbReference>
<gene>
    <name evidence="1" type="ORF">IHE55_00305</name>
</gene>
<proteinExistence type="predicted"/>
<sequence>MLHLDALTAVMELESFVVCVPLAGFLAVPDHQEQAPAAALLGALVERRRAQGRAASLLALGRCTASAVGTEAVDADPYLGGGWQRPMPEELVGPVLERVLAESPGETLAFGDIHWGDVADHLAERSSTAVFDDIPAVRDRRAAVRGPGRHGQAPEWTVASEQVAALPEEERHRLLLDVVRSQLAAVLGYGGSDTVGPEAGLRDWDRSRSRRWNCGAG</sequence>
<dbReference type="Gene3D" id="1.10.1200.10">
    <property type="entry name" value="ACP-like"/>
    <property type="match status" value="1"/>
</dbReference>
<protein>
    <submittedName>
        <fullName evidence="1">Uncharacterized protein</fullName>
    </submittedName>
</protein>
<accession>A0ABS0NDS0</accession>
<dbReference type="InterPro" id="IPR036736">
    <property type="entry name" value="ACP-like_sf"/>
</dbReference>
<keyword evidence="2" id="KW-1185">Reference proteome</keyword>